<evidence type="ECO:0000313" key="3">
    <source>
        <dbReference type="Proteomes" id="UP001064782"/>
    </source>
</evidence>
<protein>
    <submittedName>
        <fullName evidence="2">Uncharacterized protein</fullName>
    </submittedName>
</protein>
<evidence type="ECO:0000313" key="2">
    <source>
        <dbReference type="EMBL" id="GLD29434.1"/>
    </source>
</evidence>
<dbReference type="Proteomes" id="UP001064782">
    <property type="component" value="Unassembled WGS sequence"/>
</dbReference>
<gene>
    <name evidence="2" type="ORF">Mkiyose1413_13170</name>
    <name evidence="1" type="ORF">SRL2020028_34120</name>
</gene>
<keyword evidence="3" id="KW-1185">Reference proteome</keyword>
<name>A0A9P3Q477_9MYCO</name>
<reference evidence="2" key="1">
    <citation type="submission" date="2022-08" db="EMBL/GenBank/DDBJ databases">
        <title>Mycobacterium kiyosense sp. nov., scotochromogenic slow-glowing species isolated from respiratory specimens.</title>
        <authorList>
            <person name="Fukano H."/>
            <person name="Kazumi Y."/>
            <person name="Sakagami N."/>
            <person name="Ato M."/>
            <person name="Mitarai S."/>
            <person name="Hoshino Y."/>
        </authorList>
    </citation>
    <scope>NUCLEOTIDE SEQUENCE</scope>
    <source>
        <strain evidence="2">1413</strain>
        <strain evidence="1">SRL2020-028</strain>
    </source>
</reference>
<accession>A0A9P3Q477</accession>
<sequence>MTDTHRYEGLWPGMAEWWIEHLDEIPLVIVRCGYGKPKCRRPIGEVKSTGQGRYLAMSKNEHPEPIVDWYPLAAPTVAELEAEIAERESQILRYVGTGADRKIVFRRRPNLPRAVAPIECLGFYSCRDHGEVTIDKVQLAALVADTPGVKQTFWAHADLD</sequence>
<evidence type="ECO:0000313" key="1">
    <source>
        <dbReference type="EMBL" id="GLB84156.1"/>
    </source>
</evidence>
<dbReference type="RefSeq" id="WP_236976333.1">
    <property type="nucleotide sequence ID" value="NZ_BRXE01000042.1"/>
</dbReference>
<dbReference type="EMBL" id="BRZI01000005">
    <property type="protein sequence ID" value="GLD29434.1"/>
    <property type="molecule type" value="Genomic_DNA"/>
</dbReference>
<dbReference type="EMBL" id="BRXE01000042">
    <property type="protein sequence ID" value="GLB84156.1"/>
    <property type="molecule type" value="Genomic_DNA"/>
</dbReference>
<dbReference type="Proteomes" id="UP001165663">
    <property type="component" value="Unassembled WGS sequence"/>
</dbReference>
<proteinExistence type="predicted"/>
<comment type="caution">
    <text evidence="2">The sequence shown here is derived from an EMBL/GenBank/DDBJ whole genome shotgun (WGS) entry which is preliminary data.</text>
</comment>
<dbReference type="AlphaFoldDB" id="A0A9P3Q477"/>
<dbReference type="GeneID" id="83628887"/>
<organism evidence="2 3">
    <name type="scientific">Mycobacterium kiyosense</name>
    <dbReference type="NCBI Taxonomy" id="2871094"/>
    <lineage>
        <taxon>Bacteria</taxon>
        <taxon>Bacillati</taxon>
        <taxon>Actinomycetota</taxon>
        <taxon>Actinomycetes</taxon>
        <taxon>Mycobacteriales</taxon>
        <taxon>Mycobacteriaceae</taxon>
        <taxon>Mycobacterium</taxon>
    </lineage>
</organism>